<keyword evidence="3" id="KW-1185">Reference proteome</keyword>
<accession>A0AAW2YX06</accession>
<gene>
    <name evidence="1" type="ORF">AKO1_007756</name>
    <name evidence="2" type="ORF">AKO1_011281</name>
</gene>
<comment type="caution">
    <text evidence="2">The sequence shown here is derived from an EMBL/GenBank/DDBJ whole genome shotgun (WGS) entry which is preliminary data.</text>
</comment>
<evidence type="ECO:0000313" key="2">
    <source>
        <dbReference type="EMBL" id="KAL0481528.1"/>
    </source>
</evidence>
<name>A0AAW2YX06_9EUKA</name>
<proteinExistence type="predicted"/>
<evidence type="ECO:0000313" key="1">
    <source>
        <dbReference type="EMBL" id="KAL0479516.1"/>
    </source>
</evidence>
<dbReference type="EMBL" id="JAOPGA020000768">
    <property type="protein sequence ID" value="KAL0481528.1"/>
    <property type="molecule type" value="Genomic_DNA"/>
</dbReference>
<evidence type="ECO:0000313" key="3">
    <source>
        <dbReference type="Proteomes" id="UP001431209"/>
    </source>
</evidence>
<reference evidence="2 3" key="1">
    <citation type="submission" date="2024-03" db="EMBL/GenBank/DDBJ databases">
        <title>The Acrasis kona genome and developmental transcriptomes reveal deep origins of eukaryotic multicellular pathways.</title>
        <authorList>
            <person name="Sheikh S."/>
            <person name="Fu C.-J."/>
            <person name="Brown M.W."/>
            <person name="Baldauf S.L."/>
        </authorList>
    </citation>
    <scope>NUCLEOTIDE SEQUENCE [LARGE SCALE GENOMIC DNA]</scope>
    <source>
        <strain evidence="2 3">ATCC MYA-3509</strain>
    </source>
</reference>
<dbReference type="Proteomes" id="UP001431209">
    <property type="component" value="Unassembled WGS sequence"/>
</dbReference>
<protein>
    <submittedName>
        <fullName evidence="2">Divalent metal cation transporter</fullName>
    </submittedName>
</protein>
<dbReference type="AlphaFoldDB" id="A0AAW2YX06"/>
<sequence>MNRAFRKSSIFGPFTTSQWINRVKWGLIIPLPFLLYIQKKRVVVDAQLPPLLENDIQPFDHTVTLEQWNDIRTVLNPYWNKTSQKTLNAIQSSEVEFLRNFSWSAQVHDEVASNDKNKVYVAPKLSQIKLNQ</sequence>
<organism evidence="2 3">
    <name type="scientific">Acrasis kona</name>
    <dbReference type="NCBI Taxonomy" id="1008807"/>
    <lineage>
        <taxon>Eukaryota</taxon>
        <taxon>Discoba</taxon>
        <taxon>Heterolobosea</taxon>
        <taxon>Tetramitia</taxon>
        <taxon>Eutetramitia</taxon>
        <taxon>Acrasidae</taxon>
        <taxon>Acrasis</taxon>
    </lineage>
</organism>
<dbReference type="EMBL" id="JAOPGA020000576">
    <property type="protein sequence ID" value="KAL0479516.1"/>
    <property type="molecule type" value="Genomic_DNA"/>
</dbReference>